<evidence type="ECO:0000313" key="3">
    <source>
        <dbReference type="EMBL" id="QJA76263.1"/>
    </source>
</evidence>
<keyword evidence="2" id="KW-0812">Transmembrane</keyword>
<dbReference type="AlphaFoldDB" id="A0A6M3K1R6"/>
<keyword evidence="2" id="KW-0472">Membrane</keyword>
<gene>
    <name evidence="3" type="ORF">MM415A01546_0017</name>
    <name evidence="4" type="ORF">MM415B03685_0013</name>
</gene>
<feature type="region of interest" description="Disordered" evidence="1">
    <location>
        <begin position="1"/>
        <end position="21"/>
    </location>
</feature>
<protein>
    <submittedName>
        <fullName evidence="3">Uncharacterized protein</fullName>
    </submittedName>
</protein>
<proteinExistence type="predicted"/>
<feature type="transmembrane region" description="Helical" evidence="2">
    <location>
        <begin position="65"/>
        <end position="84"/>
    </location>
</feature>
<feature type="transmembrane region" description="Helical" evidence="2">
    <location>
        <begin position="33"/>
        <end position="58"/>
    </location>
</feature>
<feature type="compositionally biased region" description="Polar residues" evidence="1">
    <location>
        <begin position="8"/>
        <end position="18"/>
    </location>
</feature>
<name>A0A6M3K1R6_9ZZZZ</name>
<reference evidence="3" key="1">
    <citation type="submission" date="2020-03" db="EMBL/GenBank/DDBJ databases">
        <title>The deep terrestrial virosphere.</title>
        <authorList>
            <person name="Holmfeldt K."/>
            <person name="Nilsson E."/>
            <person name="Simone D."/>
            <person name="Lopez-Fernandez M."/>
            <person name="Wu X."/>
            <person name="de Brujin I."/>
            <person name="Lundin D."/>
            <person name="Andersson A."/>
            <person name="Bertilsson S."/>
            <person name="Dopson M."/>
        </authorList>
    </citation>
    <scope>NUCLEOTIDE SEQUENCE</scope>
    <source>
        <strain evidence="3">MM415A01546</strain>
        <strain evidence="4">MM415B03685</strain>
    </source>
</reference>
<organism evidence="3">
    <name type="scientific">viral metagenome</name>
    <dbReference type="NCBI Taxonomy" id="1070528"/>
    <lineage>
        <taxon>unclassified sequences</taxon>
        <taxon>metagenomes</taxon>
        <taxon>organismal metagenomes</taxon>
    </lineage>
</organism>
<evidence type="ECO:0000313" key="4">
    <source>
        <dbReference type="EMBL" id="QJA94996.1"/>
    </source>
</evidence>
<evidence type="ECO:0000256" key="1">
    <source>
        <dbReference type="SAM" id="MobiDB-lite"/>
    </source>
</evidence>
<sequence>MMTRFDHVTTQAAPGQTWTKKEPVRPATLQADVIVPAFQALISGACVFLVAGAFCLALHIPVTGALILGGLAMTGVWFGHLLNWKSLLWSVESATQLDINHDGMIGQPPARLFVDVSDEMGEKLRELGSYNQNVVLDWAQMALRGGSVGYETWKRRFAHLPDESDGEDNYRAFRQRLGVLKWANEKGTHSIELTTKGRAVFSAWLERGVVEGLPLLEGRGAEE</sequence>
<evidence type="ECO:0000256" key="2">
    <source>
        <dbReference type="SAM" id="Phobius"/>
    </source>
</evidence>
<dbReference type="EMBL" id="MT143277">
    <property type="protein sequence ID" value="QJA94996.1"/>
    <property type="molecule type" value="Genomic_DNA"/>
</dbReference>
<keyword evidence="2" id="KW-1133">Transmembrane helix</keyword>
<dbReference type="EMBL" id="MT142214">
    <property type="protein sequence ID" value="QJA76263.1"/>
    <property type="molecule type" value="Genomic_DNA"/>
</dbReference>
<accession>A0A6M3K1R6</accession>